<feature type="compositionally biased region" description="Basic and acidic residues" evidence="1">
    <location>
        <begin position="48"/>
        <end position="62"/>
    </location>
</feature>
<evidence type="ECO:0000256" key="1">
    <source>
        <dbReference type="SAM" id="MobiDB-lite"/>
    </source>
</evidence>
<protein>
    <submittedName>
        <fullName evidence="2">Uncharacterized protein</fullName>
    </submittedName>
</protein>
<evidence type="ECO:0000313" key="2">
    <source>
        <dbReference type="EMBL" id="ETO25495.1"/>
    </source>
</evidence>
<sequence>MLDDVDDKVNDALDAELCSVIDYKDDIGNPKPTLALAKSKAAWGGVGWDDRSGCVGGCDKDNGSGSGSGSGRGSDSGRDDEDNEVKDDAREEEEEEEEEEEDDEEEDDDNDDDDNDDEEEEEEGGGRGTVGRC</sequence>
<comment type="caution">
    <text evidence="2">The sequence shown here is derived from an EMBL/GenBank/DDBJ whole genome shotgun (WGS) entry which is preliminary data.</text>
</comment>
<reference evidence="2 3" key="1">
    <citation type="journal article" date="2013" name="Curr. Biol.">
        <title>The Genome of the Foraminiferan Reticulomyxa filosa.</title>
        <authorList>
            <person name="Glockner G."/>
            <person name="Hulsmann N."/>
            <person name="Schleicher M."/>
            <person name="Noegel A.A."/>
            <person name="Eichinger L."/>
            <person name="Gallinger C."/>
            <person name="Pawlowski J."/>
            <person name="Sierra R."/>
            <person name="Euteneuer U."/>
            <person name="Pillet L."/>
            <person name="Moustafa A."/>
            <person name="Platzer M."/>
            <person name="Groth M."/>
            <person name="Szafranski K."/>
            <person name="Schliwa M."/>
        </authorList>
    </citation>
    <scope>NUCLEOTIDE SEQUENCE [LARGE SCALE GENOMIC DNA]</scope>
</reference>
<dbReference type="Proteomes" id="UP000023152">
    <property type="component" value="Unassembled WGS sequence"/>
</dbReference>
<organism evidence="2 3">
    <name type="scientific">Reticulomyxa filosa</name>
    <dbReference type="NCBI Taxonomy" id="46433"/>
    <lineage>
        <taxon>Eukaryota</taxon>
        <taxon>Sar</taxon>
        <taxon>Rhizaria</taxon>
        <taxon>Retaria</taxon>
        <taxon>Foraminifera</taxon>
        <taxon>Monothalamids</taxon>
        <taxon>Reticulomyxidae</taxon>
        <taxon>Reticulomyxa</taxon>
    </lineage>
</organism>
<dbReference type="EMBL" id="ASPP01008488">
    <property type="protein sequence ID" value="ETO25495.1"/>
    <property type="molecule type" value="Genomic_DNA"/>
</dbReference>
<accession>X6NGQ1</accession>
<dbReference type="AlphaFoldDB" id="X6NGQ1"/>
<keyword evidence="3" id="KW-1185">Reference proteome</keyword>
<feature type="region of interest" description="Disordered" evidence="1">
    <location>
        <begin position="42"/>
        <end position="133"/>
    </location>
</feature>
<feature type="compositionally biased region" description="Acidic residues" evidence="1">
    <location>
        <begin position="78"/>
        <end position="123"/>
    </location>
</feature>
<name>X6NGQ1_RETFI</name>
<feature type="compositionally biased region" description="Gly residues" evidence="1">
    <location>
        <begin position="64"/>
        <end position="74"/>
    </location>
</feature>
<proteinExistence type="predicted"/>
<evidence type="ECO:0000313" key="3">
    <source>
        <dbReference type="Proteomes" id="UP000023152"/>
    </source>
</evidence>
<gene>
    <name evidence="2" type="ORF">RFI_11643</name>
</gene>